<evidence type="ECO:0000256" key="2">
    <source>
        <dbReference type="SAM" id="SignalP"/>
    </source>
</evidence>
<evidence type="ECO:0000313" key="4">
    <source>
        <dbReference type="Proteomes" id="UP000266915"/>
    </source>
</evidence>
<keyword evidence="1" id="KW-0472">Membrane</keyword>
<proteinExistence type="predicted"/>
<comment type="caution">
    <text evidence="3">The sequence shown here is derived from an EMBL/GenBank/DDBJ whole genome shotgun (WGS) entry which is preliminary data.</text>
</comment>
<feature type="signal peptide" evidence="2">
    <location>
        <begin position="1"/>
        <end position="24"/>
    </location>
</feature>
<name>A0A3N2C576_9MICO</name>
<evidence type="ECO:0000313" key="3">
    <source>
        <dbReference type="EMBL" id="ROR82668.1"/>
    </source>
</evidence>
<dbReference type="Proteomes" id="UP000266915">
    <property type="component" value="Unassembled WGS sequence"/>
</dbReference>
<feature type="chain" id="PRO_5018705939" description="Gram-positive cocci surface proteins LPxTG domain-containing protein" evidence="2">
    <location>
        <begin position="25"/>
        <end position="179"/>
    </location>
</feature>
<reference evidence="3 4" key="1">
    <citation type="submission" date="2018-11" db="EMBL/GenBank/DDBJ databases">
        <title>Sequencing the genomes of 1000 actinobacteria strains.</title>
        <authorList>
            <person name="Klenk H.-P."/>
        </authorList>
    </citation>
    <scope>NUCLEOTIDE SEQUENCE [LARGE SCALE GENOMIC DNA]</scope>
    <source>
        <strain evidence="3 4">DSM 14012</strain>
    </source>
</reference>
<accession>A0A3N2C576</accession>
<evidence type="ECO:0008006" key="5">
    <source>
        <dbReference type="Google" id="ProtNLM"/>
    </source>
</evidence>
<protein>
    <recommendedName>
        <fullName evidence="5">Gram-positive cocci surface proteins LPxTG domain-containing protein</fullName>
    </recommendedName>
</protein>
<keyword evidence="2" id="KW-0732">Signal</keyword>
<keyword evidence="1" id="KW-1133">Transmembrane helix</keyword>
<sequence>MKRTLSAAALVLLAVVALPTAANALEGDSYGPGSCNSITPASVARGAAVSYSCSDFWVANQTVSITIDSSAAGVSARTLSTVADAAGDIQVSIDTAADPAGTYTLTATQGTVTDSSDFTVLDPADAAAAAASASDPSAGGNALADTGFAGTALPWVAGGLLAVGAAALGTVVVRRRQQA</sequence>
<organism evidence="3 4">
    <name type="scientific">Plantibacter flavus</name>
    <dbReference type="NCBI Taxonomy" id="150123"/>
    <lineage>
        <taxon>Bacteria</taxon>
        <taxon>Bacillati</taxon>
        <taxon>Actinomycetota</taxon>
        <taxon>Actinomycetes</taxon>
        <taxon>Micrococcales</taxon>
        <taxon>Microbacteriaceae</taxon>
        <taxon>Plantibacter</taxon>
    </lineage>
</organism>
<keyword evidence="1" id="KW-0812">Transmembrane</keyword>
<gene>
    <name evidence="3" type="ORF">EDD42_2762</name>
</gene>
<dbReference type="RefSeq" id="WP_143736480.1">
    <property type="nucleotide sequence ID" value="NZ_FXAP01000004.1"/>
</dbReference>
<feature type="transmembrane region" description="Helical" evidence="1">
    <location>
        <begin position="152"/>
        <end position="173"/>
    </location>
</feature>
<evidence type="ECO:0000256" key="1">
    <source>
        <dbReference type="SAM" id="Phobius"/>
    </source>
</evidence>
<dbReference type="AlphaFoldDB" id="A0A3N2C576"/>
<keyword evidence="4" id="KW-1185">Reference proteome</keyword>
<dbReference type="EMBL" id="RKHL01000001">
    <property type="protein sequence ID" value="ROR82668.1"/>
    <property type="molecule type" value="Genomic_DNA"/>
</dbReference>